<dbReference type="Pfam" id="PF01042">
    <property type="entry name" value="Ribonuc_L-PSP"/>
    <property type="match status" value="1"/>
</dbReference>
<dbReference type="InterPro" id="IPR006175">
    <property type="entry name" value="YjgF/YER057c/UK114"/>
</dbReference>
<organism evidence="1 2">
    <name type="scientific">Acetobacterium malicum</name>
    <dbReference type="NCBI Taxonomy" id="52692"/>
    <lineage>
        <taxon>Bacteria</taxon>
        <taxon>Bacillati</taxon>
        <taxon>Bacillota</taxon>
        <taxon>Clostridia</taxon>
        <taxon>Eubacteriales</taxon>
        <taxon>Eubacteriaceae</taxon>
        <taxon>Acetobacterium</taxon>
    </lineage>
</organism>
<dbReference type="Proteomes" id="UP000622405">
    <property type="component" value="Unassembled WGS sequence"/>
</dbReference>
<comment type="caution">
    <text evidence="1">The sequence shown here is derived from an EMBL/GenBank/DDBJ whole genome shotgun (WGS) entry which is preliminary data.</text>
</comment>
<dbReference type="Gene3D" id="3.30.1330.40">
    <property type="entry name" value="RutC-like"/>
    <property type="match status" value="1"/>
</dbReference>
<gene>
    <name evidence="1" type="ORF">GH811_16805</name>
</gene>
<accession>A0ABR6Z1B1</accession>
<evidence type="ECO:0008006" key="3">
    <source>
        <dbReference type="Google" id="ProtNLM"/>
    </source>
</evidence>
<dbReference type="InterPro" id="IPR035959">
    <property type="entry name" value="RutC-like_sf"/>
</dbReference>
<evidence type="ECO:0000313" key="1">
    <source>
        <dbReference type="EMBL" id="MBC3901272.1"/>
    </source>
</evidence>
<sequence length="136" mass="14874">MSRINYSSGAPLEEKVGYSRMVKIGNLIMIGGTTSVQPDGSVYGEGDPYAQAKYIFEKHVKLLEKAGATPADVVKVMCYATRMSDCGEIGRAYSEIFKEFRPLFTAVGTSELNRPSQLCEIEMTAIIISEESGCDK</sequence>
<dbReference type="PANTHER" id="PTHR43857">
    <property type="entry name" value="BLR7761 PROTEIN"/>
    <property type="match status" value="1"/>
</dbReference>
<protein>
    <recommendedName>
        <fullName evidence="3">RidA family protein</fullName>
    </recommendedName>
</protein>
<proteinExistence type="predicted"/>
<evidence type="ECO:0000313" key="2">
    <source>
        <dbReference type="Proteomes" id="UP000622405"/>
    </source>
</evidence>
<dbReference type="RefSeq" id="WP_186895338.1">
    <property type="nucleotide sequence ID" value="NZ_WJBE01000023.1"/>
</dbReference>
<name>A0ABR6Z1B1_9FIRM</name>
<dbReference type="PANTHER" id="PTHR43857:SF1">
    <property type="entry name" value="YJGH FAMILY PROTEIN"/>
    <property type="match status" value="1"/>
</dbReference>
<keyword evidence="2" id="KW-1185">Reference proteome</keyword>
<dbReference type="EMBL" id="WJBE01000023">
    <property type="protein sequence ID" value="MBC3901272.1"/>
    <property type="molecule type" value="Genomic_DNA"/>
</dbReference>
<dbReference type="SUPFAM" id="SSF55298">
    <property type="entry name" value="YjgF-like"/>
    <property type="match status" value="1"/>
</dbReference>
<reference evidence="1 2" key="1">
    <citation type="journal article" date="2020" name="mSystems">
        <title>Defining Genomic and Predicted Metabolic Features of the Acetobacterium Genus.</title>
        <authorList>
            <person name="Ross D.E."/>
            <person name="Marshall C.W."/>
            <person name="Gulliver D."/>
            <person name="May H.D."/>
            <person name="Norman R.S."/>
        </authorList>
    </citation>
    <scope>NUCLEOTIDE SEQUENCE [LARGE SCALE GENOMIC DNA]</scope>
    <source>
        <strain evidence="1 2">DSM 4132</strain>
    </source>
</reference>